<protein>
    <submittedName>
        <fullName evidence="1">Uncharacterized protein</fullName>
    </submittedName>
</protein>
<dbReference type="AlphaFoldDB" id="A0A8D8Z8D0"/>
<dbReference type="EMBL" id="HBUF01439329">
    <property type="protein sequence ID" value="CAG6742775.1"/>
    <property type="molecule type" value="Transcribed_RNA"/>
</dbReference>
<organism evidence="1">
    <name type="scientific">Cacopsylla melanoneura</name>
    <dbReference type="NCBI Taxonomy" id="428564"/>
    <lineage>
        <taxon>Eukaryota</taxon>
        <taxon>Metazoa</taxon>
        <taxon>Ecdysozoa</taxon>
        <taxon>Arthropoda</taxon>
        <taxon>Hexapoda</taxon>
        <taxon>Insecta</taxon>
        <taxon>Pterygota</taxon>
        <taxon>Neoptera</taxon>
        <taxon>Paraneoptera</taxon>
        <taxon>Hemiptera</taxon>
        <taxon>Sternorrhyncha</taxon>
        <taxon>Psylloidea</taxon>
        <taxon>Psyllidae</taxon>
        <taxon>Psyllinae</taxon>
        <taxon>Cacopsylla</taxon>
    </lineage>
</organism>
<accession>A0A8D8Z8D0</accession>
<dbReference type="EMBL" id="HBUF01439330">
    <property type="protein sequence ID" value="CAG6742776.1"/>
    <property type="molecule type" value="Transcribed_RNA"/>
</dbReference>
<name>A0A8D8Z8D0_9HEMI</name>
<sequence length="129" mass="15225">MIVRRKPCSLFYELLKLEGVRIDIKYMICRVDKQNTHPLQFSNMKNKYLATIIITKINLRCPRKIFPAFPEQSESYNDLPLRAHPLLPLPLTCSKILYNLSFWVSEAMKFNLLPFFPPLYLLHDLSLLI</sequence>
<reference evidence="1" key="1">
    <citation type="submission" date="2021-05" db="EMBL/GenBank/DDBJ databases">
        <authorList>
            <person name="Alioto T."/>
            <person name="Alioto T."/>
            <person name="Gomez Garrido J."/>
        </authorList>
    </citation>
    <scope>NUCLEOTIDE SEQUENCE</scope>
</reference>
<proteinExistence type="predicted"/>
<evidence type="ECO:0000313" key="1">
    <source>
        <dbReference type="EMBL" id="CAG6742775.1"/>
    </source>
</evidence>